<dbReference type="InterPro" id="IPR036864">
    <property type="entry name" value="Zn2-C6_fun-type_DNA-bd_sf"/>
</dbReference>
<keyword evidence="1" id="KW-0479">Metal-binding</keyword>
<dbReference type="InterPro" id="IPR013087">
    <property type="entry name" value="Znf_C2H2_type"/>
</dbReference>
<keyword evidence="5" id="KW-0804">Transcription</keyword>
<dbReference type="FunFam" id="3.30.160.60:FF:002343">
    <property type="entry name" value="Zinc finger protein 33A"/>
    <property type="match status" value="1"/>
</dbReference>
<dbReference type="GO" id="GO:0004672">
    <property type="term" value="F:protein kinase activity"/>
    <property type="evidence" value="ECO:0007669"/>
    <property type="project" value="InterPro"/>
</dbReference>
<feature type="domain" description="Zn(2)-C6 fungal-type" evidence="10">
    <location>
        <begin position="661"/>
        <end position="690"/>
    </location>
</feature>
<evidence type="ECO:0000256" key="7">
    <source>
        <dbReference type="PROSITE-ProRule" id="PRU00042"/>
    </source>
</evidence>
<dbReference type="GO" id="GO:0003677">
    <property type="term" value="F:DNA binding"/>
    <property type="evidence" value="ECO:0007669"/>
    <property type="project" value="InterPro"/>
</dbReference>
<evidence type="ECO:0000259" key="9">
    <source>
        <dbReference type="PROSITE" id="PS50011"/>
    </source>
</evidence>
<dbReference type="PROSITE" id="PS00028">
    <property type="entry name" value="ZINC_FINGER_C2H2_1"/>
    <property type="match status" value="2"/>
</dbReference>
<proteinExistence type="predicted"/>
<comment type="caution">
    <text evidence="12">The sequence shown here is derived from an EMBL/GenBank/DDBJ whole genome shotgun (WGS) entry which is preliminary data.</text>
</comment>
<evidence type="ECO:0000313" key="12">
    <source>
        <dbReference type="EMBL" id="KAF5560163.1"/>
    </source>
</evidence>
<dbReference type="Pfam" id="PF00172">
    <property type="entry name" value="Zn_clus"/>
    <property type="match status" value="1"/>
</dbReference>
<dbReference type="PANTHER" id="PTHR47660">
    <property type="entry name" value="TRANSCRIPTION FACTOR WITH C2H2 AND ZN(2)-CYS(6) DNA BINDING DOMAIN (EUROFUNG)-RELATED-RELATED"/>
    <property type="match status" value="1"/>
</dbReference>
<feature type="domain" description="Protein kinase" evidence="9">
    <location>
        <begin position="270"/>
        <end position="571"/>
    </location>
</feature>
<dbReference type="SMART" id="SM00355">
    <property type="entry name" value="ZnF_C2H2"/>
    <property type="match status" value="2"/>
</dbReference>
<dbReference type="SUPFAM" id="SSF57701">
    <property type="entry name" value="Zn2/Cys6 DNA-binding domain"/>
    <property type="match status" value="1"/>
</dbReference>
<reference evidence="12 13" key="1">
    <citation type="submission" date="2020-05" db="EMBL/GenBank/DDBJ databases">
        <title>Identification and distribution of gene clusters putatively required for synthesis of sphingolipid metabolism inhibitors in phylogenetically diverse species of the filamentous fungus Fusarium.</title>
        <authorList>
            <person name="Kim H.-S."/>
            <person name="Busman M."/>
            <person name="Brown D.W."/>
            <person name="Divon H."/>
            <person name="Uhlig S."/>
            <person name="Proctor R.H."/>
        </authorList>
    </citation>
    <scope>NUCLEOTIDE SEQUENCE [LARGE SCALE GENOMIC DNA]</scope>
    <source>
        <strain evidence="12 13">NRRL 25196</strain>
    </source>
</reference>
<evidence type="ECO:0000256" key="8">
    <source>
        <dbReference type="SAM" id="MobiDB-lite"/>
    </source>
</evidence>
<feature type="region of interest" description="Disordered" evidence="8">
    <location>
        <begin position="637"/>
        <end position="660"/>
    </location>
</feature>
<dbReference type="CDD" id="cd00067">
    <property type="entry name" value="GAL4"/>
    <property type="match status" value="1"/>
</dbReference>
<name>A0A8H5JTN6_9HYPO</name>
<dbReference type="InterPro" id="IPR007219">
    <property type="entry name" value="XnlR_reg_dom"/>
</dbReference>
<dbReference type="PROSITE" id="PS50157">
    <property type="entry name" value="ZINC_FINGER_C2H2_2"/>
    <property type="match status" value="2"/>
</dbReference>
<dbReference type="GO" id="GO:0006351">
    <property type="term" value="P:DNA-templated transcription"/>
    <property type="evidence" value="ECO:0007669"/>
    <property type="project" value="InterPro"/>
</dbReference>
<gene>
    <name evidence="12" type="ORF">FNAPI_4331</name>
</gene>
<dbReference type="GO" id="GO:0005524">
    <property type="term" value="F:ATP binding"/>
    <property type="evidence" value="ECO:0007669"/>
    <property type="project" value="InterPro"/>
</dbReference>
<evidence type="ECO:0000256" key="6">
    <source>
        <dbReference type="ARBA" id="ARBA00023242"/>
    </source>
</evidence>
<feature type="compositionally biased region" description="Basic and acidic residues" evidence="8">
    <location>
        <begin position="694"/>
        <end position="707"/>
    </location>
</feature>
<dbReference type="PROSITE" id="PS00463">
    <property type="entry name" value="ZN2_CY6_FUNGAL_1"/>
    <property type="match status" value="1"/>
</dbReference>
<dbReference type="PANTHER" id="PTHR47660:SF2">
    <property type="entry name" value="TRANSCRIPTION FACTOR WITH C2H2 AND ZN(2)-CYS(6) DNA BINDING DOMAIN (EUROFUNG)"/>
    <property type="match status" value="1"/>
</dbReference>
<dbReference type="Proteomes" id="UP000574317">
    <property type="component" value="Unassembled WGS sequence"/>
</dbReference>
<keyword evidence="3" id="KW-0862">Zinc</keyword>
<dbReference type="Gene3D" id="3.30.160.60">
    <property type="entry name" value="Classic Zinc Finger"/>
    <property type="match status" value="2"/>
</dbReference>
<dbReference type="InterPro" id="IPR011009">
    <property type="entry name" value="Kinase-like_dom_sf"/>
</dbReference>
<dbReference type="SUPFAM" id="SSF56112">
    <property type="entry name" value="Protein kinase-like (PK-like)"/>
    <property type="match status" value="1"/>
</dbReference>
<dbReference type="InterPro" id="IPR038305">
    <property type="entry name" value="HeLo_sf"/>
</dbReference>
<dbReference type="GO" id="GO:0000981">
    <property type="term" value="F:DNA-binding transcription factor activity, RNA polymerase II-specific"/>
    <property type="evidence" value="ECO:0007669"/>
    <property type="project" value="InterPro"/>
</dbReference>
<dbReference type="GO" id="GO:0008270">
    <property type="term" value="F:zinc ion binding"/>
    <property type="evidence" value="ECO:0007669"/>
    <property type="project" value="UniProtKB-KW"/>
</dbReference>
<keyword evidence="4" id="KW-0805">Transcription regulation</keyword>
<accession>A0A8H5JTN6</accession>
<dbReference type="Gene3D" id="1.20.120.1020">
    <property type="entry name" value="Prion-inhibition and propagation, HeLo domain"/>
    <property type="match status" value="1"/>
</dbReference>
<keyword evidence="13" id="KW-1185">Reference proteome</keyword>
<dbReference type="SMART" id="SM00066">
    <property type="entry name" value="GAL4"/>
    <property type="match status" value="1"/>
</dbReference>
<dbReference type="Gene3D" id="4.10.240.10">
    <property type="entry name" value="Zn(2)-C6 fungal-type DNA-binding domain"/>
    <property type="match status" value="1"/>
</dbReference>
<evidence type="ECO:0000256" key="1">
    <source>
        <dbReference type="ARBA" id="ARBA00022723"/>
    </source>
</evidence>
<evidence type="ECO:0000256" key="4">
    <source>
        <dbReference type="ARBA" id="ARBA00023015"/>
    </source>
</evidence>
<keyword evidence="2 7" id="KW-0863">Zinc-finger</keyword>
<sequence length="1464" mass="165288">MEPASLTFGVVAIFKDTYLTAKFIRNTIQTIKGYHGEQSEMIMHFTVQIYRLKNLSRLFRANDGNKVDMTLLETVPEEYLNTVRNVLGQLQQVLAEYAKLAVTLDEDYKRFSPLSPHFTFDPVKDAFEIDDSGSAEQTEPPKQALATKATNLSSSHAKWWLFRPFAWGGSKALKTTKTSKLSKSLISLRNLPPGVEWVFTRNELEKTLKKFEAWNNDLEHLIAPLLDGFGFYRNRDLQKRLRPDGDINIFQGHLDLNNLVISPDINAKDTENISGMQLGLEDKSIADQDADSLIPWELVQHKIAEPRILVEYKRIPTQPNTINEGDSSIASDAQPIKELYGSQLAQLLRTAGKHSFHTLPFNSYACDSRNAQYAFLFDYPPGTSTHAPKSLNDFILSGEGGSGFKLELKQRFHVAQTLARAIGAFHSDGWLHKNIRAHAVKFFFHENSKRCDFENPYLTDFEFSRPVAGVTRLAPHAIDTEHEIYRHPDRQGLPNASFSKFHDIYSLGVVLLEIGLWQTAKQIYDDIITYDLDGVVPAANVMAHKLRNAYLEDAKKRLAHRMGSEYQQAVLACLDGDCIMSPPSSQPEFSCETCNLPFQRKEHYQRHLRTHTKEKPFTCSECGQSFGRVDSLARHHTTLHVPADRQDSRDRPNDRRRVSQACKPCSASKVRCDGEHPCQRCRQQDNECYYEPHAKRKMSETSSDRPNSKRNREKAPVNVEVMESISVNVNRTNSPLSPPATVQDKVSNNTNYAQHYISPVHDQFMPDDANTNVQAIDPQLDAQRISSFGPENHQHGPTDMLFDTDEILANFNSADIMLAPLPSMLFGDNFNNNGWLNYGSDQSFAPLFLQNDSSLDVINELWFDHAGFKAPQQQIVSQLTPASSLVDQSAVAELYSRSHSPAIDRDAVEPREYVAVSIELDAQLNFPDLSHLTAEDVDHENLAHVDDISEEVAKNVAEAAAEIQKGCNFPHFRNLAIPPTPVLNAWVQLYFEYFHPVMPILHKSTFSSSKRHWLLIFTVAAIGAHFSSIKDAQACSRAMHETIRRQCSTMCERQNSNGRELWMSQSILLNHIGLLYGGERRSLEIGEFLQALPVTLGRRKRLFTTMFPVDKFAQLQLPHAQKWQIWLLDEERRRAGFAIWLLDSAFSSHFDLTSLMRLSELQISLPQPDDRWGAATAQCWANFPAVENSGSGGLPTMERVISEDCWRSVWSKTNTLGKQVMLQHLTNVIKDRSADQPGTPGFSYHDKLLASNVLTDLLNLIEADQMEQSIDEAKASTTHKIMALTALMTHHTPVQSLLPTIIRCIYGKLEDKDWMAISDRWRGASGQGRLGCFYASRILHVVRSSRSSHFGTPVSLLHAVVVLWLYSTLAERYRDGFLFSRTAPAVVLGPKPLDQMETNSWVELGWSRVKLPGIGNLLCAEGRTKLLDDAVVLMRSLKGWGISNAYAQILVRLRAIETSNTIHG</sequence>
<dbReference type="Gene3D" id="1.10.510.10">
    <property type="entry name" value="Transferase(Phosphotransferase) domain 1"/>
    <property type="match status" value="1"/>
</dbReference>
<protein>
    <submittedName>
        <fullName evidence="12">Zinc finger rst2</fullName>
    </submittedName>
</protein>
<evidence type="ECO:0000259" key="11">
    <source>
        <dbReference type="PROSITE" id="PS50157"/>
    </source>
</evidence>
<keyword evidence="6" id="KW-0539">Nucleus</keyword>
<feature type="region of interest" description="Disordered" evidence="8">
    <location>
        <begin position="694"/>
        <end position="714"/>
    </location>
</feature>
<feature type="domain" description="C2H2-type" evidence="11">
    <location>
        <begin position="589"/>
        <end position="616"/>
    </location>
</feature>
<dbReference type="Pfam" id="PF04082">
    <property type="entry name" value="Fungal_trans"/>
    <property type="match status" value="1"/>
</dbReference>
<dbReference type="InterPro" id="IPR000719">
    <property type="entry name" value="Prot_kinase_dom"/>
</dbReference>
<organism evidence="12 13">
    <name type="scientific">Fusarium napiforme</name>
    <dbReference type="NCBI Taxonomy" id="42672"/>
    <lineage>
        <taxon>Eukaryota</taxon>
        <taxon>Fungi</taxon>
        <taxon>Dikarya</taxon>
        <taxon>Ascomycota</taxon>
        <taxon>Pezizomycotina</taxon>
        <taxon>Sordariomycetes</taxon>
        <taxon>Hypocreomycetidae</taxon>
        <taxon>Hypocreales</taxon>
        <taxon>Nectriaceae</taxon>
        <taxon>Fusarium</taxon>
        <taxon>Fusarium fujikuroi species complex</taxon>
    </lineage>
</organism>
<dbReference type="PROSITE" id="PS50011">
    <property type="entry name" value="PROTEIN_KINASE_DOM"/>
    <property type="match status" value="1"/>
</dbReference>
<dbReference type="PROSITE" id="PS50048">
    <property type="entry name" value="ZN2_CY6_FUNGAL_2"/>
    <property type="match status" value="1"/>
</dbReference>
<evidence type="ECO:0000256" key="5">
    <source>
        <dbReference type="ARBA" id="ARBA00023163"/>
    </source>
</evidence>
<dbReference type="EMBL" id="JAAOAO010000159">
    <property type="protein sequence ID" value="KAF5560163.1"/>
    <property type="molecule type" value="Genomic_DNA"/>
</dbReference>
<evidence type="ECO:0000259" key="10">
    <source>
        <dbReference type="PROSITE" id="PS50048"/>
    </source>
</evidence>
<dbReference type="InterPro" id="IPR036236">
    <property type="entry name" value="Znf_C2H2_sf"/>
</dbReference>
<dbReference type="InterPro" id="IPR001138">
    <property type="entry name" value="Zn2Cys6_DnaBD"/>
</dbReference>
<evidence type="ECO:0000256" key="2">
    <source>
        <dbReference type="ARBA" id="ARBA00022771"/>
    </source>
</evidence>
<dbReference type="SUPFAM" id="SSF57667">
    <property type="entry name" value="beta-beta-alpha zinc fingers"/>
    <property type="match status" value="1"/>
</dbReference>
<dbReference type="Pfam" id="PF00096">
    <property type="entry name" value="zf-C2H2"/>
    <property type="match status" value="2"/>
</dbReference>
<dbReference type="CDD" id="cd12148">
    <property type="entry name" value="fungal_TF_MHR"/>
    <property type="match status" value="1"/>
</dbReference>
<evidence type="ECO:0000313" key="13">
    <source>
        <dbReference type="Proteomes" id="UP000574317"/>
    </source>
</evidence>
<feature type="domain" description="C2H2-type" evidence="11">
    <location>
        <begin position="617"/>
        <end position="645"/>
    </location>
</feature>
<feature type="compositionally biased region" description="Basic and acidic residues" evidence="8">
    <location>
        <begin position="642"/>
        <end position="657"/>
    </location>
</feature>
<evidence type="ECO:0000256" key="3">
    <source>
        <dbReference type="ARBA" id="ARBA00022833"/>
    </source>
</evidence>